<accession>A0A1S1HU68</accession>
<dbReference type="EMBL" id="LVIE01000090">
    <property type="protein sequence ID" value="OHT24961.1"/>
    <property type="molecule type" value="Genomic_DNA"/>
</dbReference>
<evidence type="ECO:0000313" key="3">
    <source>
        <dbReference type="EMBL" id="OHT24961.1"/>
    </source>
</evidence>
<gene>
    <name evidence="3" type="ORF">A3Q29_16310</name>
</gene>
<comment type="caution">
    <text evidence="3">The sequence shown here is derived from an EMBL/GenBank/DDBJ whole genome shotgun (WGS) entry which is preliminary data.</text>
</comment>
<protein>
    <recommendedName>
        <fullName evidence="2">DUF4224 domain-containing protein</fullName>
    </recommendedName>
</protein>
<name>A0A1S1HU68_PROST</name>
<dbReference type="AlphaFoldDB" id="A0A1S1HU68"/>
<proteinExistence type="predicted"/>
<keyword evidence="4" id="KW-1185">Reference proteome</keyword>
<dbReference type="InterPro" id="IPR025319">
    <property type="entry name" value="DUF4224"/>
</dbReference>
<dbReference type="Proteomes" id="UP000179588">
    <property type="component" value="Unassembled WGS sequence"/>
</dbReference>
<evidence type="ECO:0000256" key="1">
    <source>
        <dbReference type="SAM" id="MobiDB-lite"/>
    </source>
</evidence>
<reference evidence="3 4" key="1">
    <citation type="submission" date="2016-03" db="EMBL/GenBank/DDBJ databases">
        <title>Genome sequence of Providencia stuartii strain, isolated from the salivary glands of larval Lucilia sericata.</title>
        <authorList>
            <person name="Yuan Y."/>
            <person name="Zhang Y."/>
            <person name="Fu S."/>
            <person name="Crippen T.L."/>
            <person name="Visi D."/>
            <person name="Benbow M.E."/>
            <person name="Allen M."/>
            <person name="Tomberlin J.K."/>
            <person name="Sze S.-H."/>
            <person name="Tarone A.M."/>
        </authorList>
    </citation>
    <scope>NUCLEOTIDE SEQUENCE [LARGE SCALE GENOMIC DNA]</scope>
    <source>
        <strain evidence="3 4">Crippen</strain>
    </source>
</reference>
<feature type="region of interest" description="Disordered" evidence="1">
    <location>
        <begin position="43"/>
        <end position="72"/>
    </location>
</feature>
<evidence type="ECO:0000313" key="4">
    <source>
        <dbReference type="Proteomes" id="UP000179588"/>
    </source>
</evidence>
<sequence length="72" mass="8345">MKSDHDIITHEEMIELTGYQRPSQQCKALERAGIFFIKRPDGHPRTTWGHFQNPLSKRPQAPIQEEPNFGAM</sequence>
<evidence type="ECO:0000259" key="2">
    <source>
        <dbReference type="Pfam" id="PF13986"/>
    </source>
</evidence>
<feature type="domain" description="DUF4224" evidence="2">
    <location>
        <begin position="7"/>
        <end position="50"/>
    </location>
</feature>
<dbReference type="Pfam" id="PF13986">
    <property type="entry name" value="DUF4224"/>
    <property type="match status" value="1"/>
</dbReference>
<organism evidence="3 4">
    <name type="scientific">Providencia stuartii</name>
    <dbReference type="NCBI Taxonomy" id="588"/>
    <lineage>
        <taxon>Bacteria</taxon>
        <taxon>Pseudomonadati</taxon>
        <taxon>Pseudomonadota</taxon>
        <taxon>Gammaproteobacteria</taxon>
        <taxon>Enterobacterales</taxon>
        <taxon>Morganellaceae</taxon>
        <taxon>Providencia</taxon>
    </lineage>
</organism>